<evidence type="ECO:0000313" key="2">
    <source>
        <dbReference type="Proteomes" id="UP001157440"/>
    </source>
</evidence>
<protein>
    <submittedName>
        <fullName evidence="1">Uncharacterized protein</fullName>
    </submittedName>
</protein>
<sequence>MVSYSAEGLALRLVEPDMSFPERAMQARPAQGTVRKPALCQGAFNGRLTLNS</sequence>
<name>A0AA37T884_9HYPH</name>
<evidence type="ECO:0000313" key="1">
    <source>
        <dbReference type="EMBL" id="GLS68571.1"/>
    </source>
</evidence>
<proteinExistence type="predicted"/>
<dbReference type="EMBL" id="BSPL01000005">
    <property type="protein sequence ID" value="GLS68571.1"/>
    <property type="molecule type" value="Genomic_DNA"/>
</dbReference>
<comment type="caution">
    <text evidence="1">The sequence shown here is derived from an EMBL/GenBank/DDBJ whole genome shotgun (WGS) entry which is preliminary data.</text>
</comment>
<reference evidence="2" key="1">
    <citation type="journal article" date="2019" name="Int. J. Syst. Evol. Microbiol.">
        <title>The Global Catalogue of Microorganisms (GCM) 10K type strain sequencing project: providing services to taxonomists for standard genome sequencing and annotation.</title>
        <authorList>
            <consortium name="The Broad Institute Genomics Platform"/>
            <consortium name="The Broad Institute Genome Sequencing Center for Infectious Disease"/>
            <person name="Wu L."/>
            <person name="Ma J."/>
        </authorList>
    </citation>
    <scope>NUCLEOTIDE SEQUENCE [LARGE SCALE GENOMIC DNA]</scope>
    <source>
        <strain evidence="2">NBRC 103632</strain>
    </source>
</reference>
<dbReference type="AlphaFoldDB" id="A0AA37T884"/>
<organism evidence="1 2">
    <name type="scientific">Methylobacterium tardum</name>
    <dbReference type="NCBI Taxonomy" id="374432"/>
    <lineage>
        <taxon>Bacteria</taxon>
        <taxon>Pseudomonadati</taxon>
        <taxon>Pseudomonadota</taxon>
        <taxon>Alphaproteobacteria</taxon>
        <taxon>Hyphomicrobiales</taxon>
        <taxon>Methylobacteriaceae</taxon>
        <taxon>Methylobacterium</taxon>
    </lineage>
</organism>
<keyword evidence="2" id="KW-1185">Reference proteome</keyword>
<dbReference type="Proteomes" id="UP001157440">
    <property type="component" value="Unassembled WGS sequence"/>
</dbReference>
<accession>A0AA37T884</accession>
<gene>
    <name evidence="1" type="ORF">GCM10007890_05830</name>
</gene>